<feature type="compositionally biased region" description="Basic and acidic residues" evidence="1">
    <location>
        <begin position="264"/>
        <end position="273"/>
    </location>
</feature>
<dbReference type="Proteomes" id="UP001156410">
    <property type="component" value="Chromosome"/>
</dbReference>
<name>A0AA47IJJ0_STRMC</name>
<protein>
    <recommendedName>
        <fullName evidence="7">Cation diffusion facilitator family transporter</fullName>
    </recommendedName>
</protein>
<reference evidence="6" key="2">
    <citation type="submission" date="2022-11" db="EMBL/GenBank/DDBJ databases">
        <title>Streptococcus macedonicus and Acinetobacter baumannii: co-inhabitants of the cheese production environment.</title>
        <authorList>
            <person name="Johnson J."/>
            <person name="Curtin C."/>
            <person name="Waite-Cusic J."/>
        </authorList>
    </citation>
    <scope>NUCLEOTIDE SEQUENCE [LARGE SCALE GENOMIC DNA]</scope>
    <source>
        <strain evidence="6">E28</strain>
    </source>
</reference>
<dbReference type="Proteomes" id="UP001209889">
    <property type="component" value="Unassembled WGS sequence"/>
</dbReference>
<feature type="transmembrane region" description="Helical" evidence="2">
    <location>
        <begin position="438"/>
        <end position="459"/>
    </location>
</feature>
<feature type="transmembrane region" description="Helical" evidence="2">
    <location>
        <begin position="401"/>
        <end position="418"/>
    </location>
</feature>
<organism evidence="4 5">
    <name type="scientific">Streptococcus macedonicus</name>
    <name type="common">Streptococcus gallolyticus macedonicus</name>
    <dbReference type="NCBI Taxonomy" id="59310"/>
    <lineage>
        <taxon>Bacteria</taxon>
        <taxon>Bacillati</taxon>
        <taxon>Bacillota</taxon>
        <taxon>Bacilli</taxon>
        <taxon>Lactobacillales</taxon>
        <taxon>Streptococcaceae</taxon>
        <taxon>Streptococcus</taxon>
    </lineage>
</organism>
<evidence type="ECO:0008006" key="7">
    <source>
        <dbReference type="Google" id="ProtNLM"/>
    </source>
</evidence>
<keyword evidence="2" id="KW-0812">Transmembrane</keyword>
<evidence type="ECO:0000313" key="6">
    <source>
        <dbReference type="Proteomes" id="UP001209889"/>
    </source>
</evidence>
<feature type="compositionally biased region" description="Basic and acidic residues" evidence="1">
    <location>
        <begin position="153"/>
        <end position="170"/>
    </location>
</feature>
<dbReference type="OMA" id="YHSHENY"/>
<sequence length="564" mass="62972">MANENMLQNEAIKDFDFEAMEDLISQQLEDQIADLEVIKEQRDKIGTPESLVNAVIDAAVEGFNNNIAQQFGEDFIRNNGGLNLDLSRDAHFQTVDNFADGKFAEHNPHAGEYQQKHEAMQSNFEKDAQGNIRYHTDRSGKTKVNLVKGARTPYDKNRPSGSKERGTDMDHTMSAGELMRDPAANLYMSEDARIAFANSPQNLNEINSAWNQSKGDLSMEDWLNHPNANGQTPKEIWGITDNQEKALRKKDNEARQAKQNAEQAGKDEIEELGKASRRDEGVRILKGAGKAVLMSLLAGFVKEVLKEMIIWIKEKGRKLNTLMDHFKSALSNFIRNLKENLFQSTRTAVTTVVTAIFGEVVTVINKAITFLKQSWKTVKDVMTYMKSPNHKRESSVEMMSGISKIVVTGLATVGTIAFSEVVGKGLVAVFPALAAGGIADMIGLLISGIVMAIISMLIMRQIDKFIDNKLKEESSKAIIAKQNEILNLQEQQIAVAGAKIEVKRRNTQNFIQQTQENARAALKRISDNDNIEISKIDFISENKSELDRQQKELDSLSKILDDLL</sequence>
<evidence type="ECO:0000313" key="4">
    <source>
        <dbReference type="EMBL" id="WAK63188.1"/>
    </source>
</evidence>
<gene>
    <name evidence="4" type="ORF">OQG81_10980</name>
    <name evidence="3" type="ORF">OQH01_10610</name>
</gene>
<dbReference type="EMBL" id="CP113440">
    <property type="protein sequence ID" value="WAK63188.1"/>
    <property type="molecule type" value="Genomic_DNA"/>
</dbReference>
<keyword evidence="2" id="KW-1133">Transmembrane helix</keyword>
<dbReference type="EMBL" id="JAPHJC010000071">
    <property type="protein sequence ID" value="MCW8678912.1"/>
    <property type="molecule type" value="Genomic_DNA"/>
</dbReference>
<evidence type="ECO:0000313" key="3">
    <source>
        <dbReference type="EMBL" id="MCW8678912.1"/>
    </source>
</evidence>
<evidence type="ECO:0000256" key="2">
    <source>
        <dbReference type="SAM" id="Phobius"/>
    </source>
</evidence>
<keyword evidence="6" id="KW-1185">Reference proteome</keyword>
<reference evidence="6" key="4">
    <citation type="submission" date="2023-07" db="EMBL/GenBank/DDBJ databases">
        <title>Streptococcus macedonicus and Acinetobacter baumannii: co-inhabitants of the cheese production environment.</title>
        <authorList>
            <person name="Johnson J."/>
            <person name="Curtin C."/>
            <person name="Waite-Cusic J."/>
        </authorList>
    </citation>
    <scope>NUCLEOTIDE SEQUENCE [LARGE SCALE GENOMIC DNA]</scope>
    <source>
        <strain evidence="6">E28</strain>
    </source>
</reference>
<keyword evidence="2" id="KW-0472">Membrane</keyword>
<evidence type="ECO:0000256" key="1">
    <source>
        <dbReference type="SAM" id="MobiDB-lite"/>
    </source>
</evidence>
<dbReference type="AlphaFoldDB" id="A0AA47IJJ0"/>
<proteinExistence type="predicted"/>
<reference evidence="3" key="5">
    <citation type="submission" date="2024-05" db="EMBL/GenBank/DDBJ databases">
        <title>Streptococcus macedonicus and Acinetobacter baumannii: co-inhabitants of the cheese production environment.</title>
        <authorList>
            <person name="Johnson J."/>
            <person name="Curtin C."/>
            <person name="Waite-Cusic J."/>
        </authorList>
    </citation>
    <scope>NUCLEOTIDE SEQUENCE</scope>
    <source>
        <strain evidence="3">E28</strain>
    </source>
</reference>
<reference evidence="4" key="3">
    <citation type="submission" date="2022-11" db="EMBL/GenBank/DDBJ databases">
        <authorList>
            <person name="Johnson J.D."/>
        </authorList>
    </citation>
    <scope>NUCLEOTIDE SEQUENCE</scope>
    <source>
        <strain evidence="3">E28</strain>
        <strain evidence="4">E37</strain>
    </source>
</reference>
<evidence type="ECO:0000313" key="5">
    <source>
        <dbReference type="Proteomes" id="UP001156410"/>
    </source>
</evidence>
<dbReference type="RefSeq" id="WP_014293930.1">
    <property type="nucleotide sequence ID" value="NZ_CP113440.1"/>
</dbReference>
<accession>A0AA47IJJ0</accession>
<feature type="region of interest" description="Disordered" evidence="1">
    <location>
        <begin position="151"/>
        <end position="170"/>
    </location>
</feature>
<feature type="region of interest" description="Disordered" evidence="1">
    <location>
        <begin position="251"/>
        <end position="273"/>
    </location>
</feature>
<reference evidence="4" key="1">
    <citation type="submission" date="2022-11" db="EMBL/GenBank/DDBJ databases">
        <title>Streptococcus macedonicus and Acinetobacter baumannii: co-inhabitants of the cheese production environment.</title>
        <authorList>
            <person name="Johnson J."/>
        </authorList>
    </citation>
    <scope>NUCLEOTIDE SEQUENCE</scope>
    <source>
        <strain evidence="4">E37</strain>
    </source>
</reference>